<reference evidence="3" key="2">
    <citation type="submission" date="2020-01" db="EMBL/GenBank/DDBJ databases">
        <authorList>
            <person name="Campanaro S."/>
        </authorList>
    </citation>
    <scope>NUCLEOTIDE SEQUENCE</scope>
    <source>
        <strain evidence="3">AS06rmzACSIP_7</strain>
    </source>
</reference>
<keyword evidence="1" id="KW-0378">Hydrolase</keyword>
<dbReference type="GO" id="GO:0004132">
    <property type="term" value="F:dCMP deaminase activity"/>
    <property type="evidence" value="ECO:0007669"/>
    <property type="project" value="TreeGrafter"/>
</dbReference>
<dbReference type="Gene3D" id="3.40.140.10">
    <property type="entry name" value="Cytidine Deaminase, domain 2"/>
    <property type="match status" value="1"/>
</dbReference>
<accession>A0A971M3J2</accession>
<name>A0A971M3J2_9BACT</name>
<evidence type="ECO:0000313" key="4">
    <source>
        <dbReference type="Proteomes" id="UP000777265"/>
    </source>
</evidence>
<comment type="caution">
    <text evidence="3">The sequence shown here is derived from an EMBL/GenBank/DDBJ whole genome shotgun (WGS) entry which is preliminary data.</text>
</comment>
<dbReference type="EMBL" id="JAAYEE010000102">
    <property type="protein sequence ID" value="NLW35054.1"/>
    <property type="molecule type" value="Genomic_DNA"/>
</dbReference>
<dbReference type="SUPFAM" id="SSF53927">
    <property type="entry name" value="Cytidine deaminase-like"/>
    <property type="match status" value="1"/>
</dbReference>
<organism evidence="3 4">
    <name type="scientific">Syntrophorhabdus aromaticivorans</name>
    <dbReference type="NCBI Taxonomy" id="328301"/>
    <lineage>
        <taxon>Bacteria</taxon>
        <taxon>Pseudomonadati</taxon>
        <taxon>Thermodesulfobacteriota</taxon>
        <taxon>Syntrophorhabdia</taxon>
        <taxon>Syntrophorhabdales</taxon>
        <taxon>Syntrophorhabdaceae</taxon>
        <taxon>Syntrophorhabdus</taxon>
    </lineage>
</organism>
<gene>
    <name evidence="3" type="ORF">GXY80_06165</name>
</gene>
<evidence type="ECO:0000256" key="1">
    <source>
        <dbReference type="ARBA" id="ARBA00022801"/>
    </source>
</evidence>
<dbReference type="PROSITE" id="PS51747">
    <property type="entry name" value="CYT_DCMP_DEAMINASES_2"/>
    <property type="match status" value="1"/>
</dbReference>
<dbReference type="InterPro" id="IPR015517">
    <property type="entry name" value="dCMP_deaminase-rel"/>
</dbReference>
<dbReference type="GO" id="GO:0005737">
    <property type="term" value="C:cytoplasm"/>
    <property type="evidence" value="ECO:0007669"/>
    <property type="project" value="TreeGrafter"/>
</dbReference>
<dbReference type="InterPro" id="IPR002125">
    <property type="entry name" value="CMP_dCMP_dom"/>
</dbReference>
<protein>
    <recommendedName>
        <fullName evidence="2">CMP/dCMP-type deaminase domain-containing protein</fullName>
    </recommendedName>
</protein>
<dbReference type="PANTHER" id="PTHR11086:SF18">
    <property type="entry name" value="DEOXYCYTIDYLATE DEAMINASE"/>
    <property type="match status" value="1"/>
</dbReference>
<reference evidence="3" key="1">
    <citation type="journal article" date="2020" name="Biotechnol. Biofuels">
        <title>New insights from the biogas microbiome by comprehensive genome-resolved metagenomics of nearly 1600 species originating from multiple anaerobic digesters.</title>
        <authorList>
            <person name="Campanaro S."/>
            <person name="Treu L."/>
            <person name="Rodriguez-R L.M."/>
            <person name="Kovalovszki A."/>
            <person name="Ziels R.M."/>
            <person name="Maus I."/>
            <person name="Zhu X."/>
            <person name="Kougias P.G."/>
            <person name="Basile A."/>
            <person name="Luo G."/>
            <person name="Schluter A."/>
            <person name="Konstantinidis K.T."/>
            <person name="Angelidaki I."/>
        </authorList>
    </citation>
    <scope>NUCLEOTIDE SEQUENCE</scope>
    <source>
        <strain evidence="3">AS06rmzACSIP_7</strain>
    </source>
</reference>
<dbReference type="Pfam" id="PF00383">
    <property type="entry name" value="dCMP_cyt_deam_1"/>
    <property type="match status" value="1"/>
</dbReference>
<dbReference type="Proteomes" id="UP000777265">
    <property type="component" value="Unassembled WGS sequence"/>
</dbReference>
<sequence>MSEDDVDKLEKRERGKSIKDRTQGNIAQWVTSQNIEEILQKADVYMKNIDGNKSYPQLRFNLAKLIALVKEPGCITPTIDERSMQIAMTARQMSGCISRQVGAVVVNSDGYILGVGWNDPPKGQIPCEMRTGKELVDSPKPDVFSEYERSEEFVNHIRENCYSDLPFCFRTEYARISTGKMTEFTRALHAEENALFQSVHNAESGLKGSVLYTTASPCTLCAKKAYQLGISRIVFIEEYPGIALEQTLKAGTQDIQIDQFEGIVGGAYFQLLSSLLPEKDLIQLYLPRSELNAG</sequence>
<proteinExistence type="predicted"/>
<feature type="domain" description="CMP/dCMP-type deaminase" evidence="2">
    <location>
        <begin position="78"/>
        <end position="255"/>
    </location>
</feature>
<dbReference type="PANTHER" id="PTHR11086">
    <property type="entry name" value="DEOXYCYTIDYLATE DEAMINASE-RELATED"/>
    <property type="match status" value="1"/>
</dbReference>
<evidence type="ECO:0000259" key="2">
    <source>
        <dbReference type="PROSITE" id="PS51747"/>
    </source>
</evidence>
<dbReference type="InterPro" id="IPR016193">
    <property type="entry name" value="Cytidine_deaminase-like"/>
</dbReference>
<dbReference type="AlphaFoldDB" id="A0A971M3J2"/>
<evidence type="ECO:0000313" key="3">
    <source>
        <dbReference type="EMBL" id="NLW35054.1"/>
    </source>
</evidence>